<evidence type="ECO:0000313" key="14">
    <source>
        <dbReference type="Proteomes" id="UP001311232"/>
    </source>
</evidence>
<gene>
    <name evidence="13" type="ORF">CRENBAI_016091</name>
</gene>
<dbReference type="InterPro" id="IPR003599">
    <property type="entry name" value="Ig_sub"/>
</dbReference>
<feature type="transmembrane region" description="Helical" evidence="10">
    <location>
        <begin position="598"/>
        <end position="620"/>
    </location>
</feature>
<dbReference type="SMART" id="SM00060">
    <property type="entry name" value="FN3"/>
    <property type="match status" value="1"/>
</dbReference>
<dbReference type="InterPro" id="IPR013783">
    <property type="entry name" value="Ig-like_fold"/>
</dbReference>
<dbReference type="InterPro" id="IPR003961">
    <property type="entry name" value="FN3_dom"/>
</dbReference>
<dbReference type="InterPro" id="IPR015321">
    <property type="entry name" value="TypeI_recpt_CBD"/>
</dbReference>
<evidence type="ECO:0000259" key="12">
    <source>
        <dbReference type="PROSITE" id="PS50853"/>
    </source>
</evidence>
<feature type="compositionally biased region" description="Polar residues" evidence="9">
    <location>
        <begin position="113"/>
        <end position="131"/>
    </location>
</feature>
<dbReference type="SMART" id="SM00409">
    <property type="entry name" value="IG"/>
    <property type="match status" value="1"/>
</dbReference>
<dbReference type="Gene3D" id="2.60.40.10">
    <property type="entry name" value="Immunoglobulins"/>
    <property type="match status" value="3"/>
</dbReference>
<feature type="transmembrane region" description="Helical" evidence="10">
    <location>
        <begin position="483"/>
        <end position="502"/>
    </location>
</feature>
<comment type="caution">
    <text evidence="13">The sequence shown here is derived from an EMBL/GenBank/DDBJ whole genome shotgun (WGS) entry which is preliminary data.</text>
</comment>
<feature type="compositionally biased region" description="Acidic residues" evidence="9">
    <location>
        <begin position="559"/>
        <end position="568"/>
    </location>
</feature>
<keyword evidence="3" id="KW-0732">Signal</keyword>
<dbReference type="CDD" id="cd00063">
    <property type="entry name" value="FN3"/>
    <property type="match status" value="1"/>
</dbReference>
<keyword evidence="2 10" id="KW-0812">Transmembrane</keyword>
<evidence type="ECO:0000313" key="13">
    <source>
        <dbReference type="EMBL" id="KAK5606746.1"/>
    </source>
</evidence>
<name>A0AAV9RA46_9TELE</name>
<dbReference type="PROSITE" id="PS50835">
    <property type="entry name" value="IG_LIKE"/>
    <property type="match status" value="1"/>
</dbReference>
<keyword evidence="8" id="KW-0393">Immunoglobulin domain</keyword>
<evidence type="ECO:0000256" key="3">
    <source>
        <dbReference type="ARBA" id="ARBA00022729"/>
    </source>
</evidence>
<accession>A0AAV9RA46</accession>
<keyword evidence="5 10" id="KW-0472">Membrane</keyword>
<keyword evidence="6" id="KW-0675">Receptor</keyword>
<dbReference type="Proteomes" id="UP001311232">
    <property type="component" value="Unassembled WGS sequence"/>
</dbReference>
<keyword evidence="7" id="KW-0325">Glycoprotein</keyword>
<dbReference type="SUPFAM" id="SSF48726">
    <property type="entry name" value="Immunoglobulin"/>
    <property type="match status" value="1"/>
</dbReference>
<evidence type="ECO:0000256" key="1">
    <source>
        <dbReference type="ARBA" id="ARBA00004479"/>
    </source>
</evidence>
<proteinExistence type="predicted"/>
<organism evidence="13 14">
    <name type="scientific">Crenichthys baileyi</name>
    <name type="common">White River springfish</name>
    <dbReference type="NCBI Taxonomy" id="28760"/>
    <lineage>
        <taxon>Eukaryota</taxon>
        <taxon>Metazoa</taxon>
        <taxon>Chordata</taxon>
        <taxon>Craniata</taxon>
        <taxon>Vertebrata</taxon>
        <taxon>Euteleostomi</taxon>
        <taxon>Actinopterygii</taxon>
        <taxon>Neopterygii</taxon>
        <taxon>Teleostei</taxon>
        <taxon>Neoteleostei</taxon>
        <taxon>Acanthomorphata</taxon>
        <taxon>Ovalentaria</taxon>
        <taxon>Atherinomorphae</taxon>
        <taxon>Cyprinodontiformes</taxon>
        <taxon>Goodeidae</taxon>
        <taxon>Crenichthys</taxon>
    </lineage>
</organism>
<dbReference type="AlphaFoldDB" id="A0AAV9RA46"/>
<feature type="compositionally biased region" description="Polar residues" evidence="9">
    <location>
        <begin position="92"/>
        <end position="102"/>
    </location>
</feature>
<evidence type="ECO:0000256" key="10">
    <source>
        <dbReference type="SAM" id="Phobius"/>
    </source>
</evidence>
<feature type="region of interest" description="Disordered" evidence="9">
    <location>
        <begin position="521"/>
        <end position="570"/>
    </location>
</feature>
<dbReference type="EMBL" id="JAHHUM010002052">
    <property type="protein sequence ID" value="KAK5606746.1"/>
    <property type="molecule type" value="Genomic_DNA"/>
</dbReference>
<dbReference type="PROSITE" id="PS50853">
    <property type="entry name" value="FN3"/>
    <property type="match status" value="1"/>
</dbReference>
<dbReference type="SUPFAM" id="SSF49265">
    <property type="entry name" value="Fibronectin type III"/>
    <property type="match status" value="2"/>
</dbReference>
<protein>
    <recommendedName>
        <fullName evidence="15">Interleukin-6 receptor subunit alpha</fullName>
    </recommendedName>
</protein>
<dbReference type="InterPro" id="IPR036179">
    <property type="entry name" value="Ig-like_dom_sf"/>
</dbReference>
<dbReference type="InterPro" id="IPR007110">
    <property type="entry name" value="Ig-like_dom"/>
</dbReference>
<dbReference type="Pfam" id="PF09240">
    <property type="entry name" value="IL6Ra-bind"/>
    <property type="match status" value="1"/>
</dbReference>
<evidence type="ECO:0008006" key="15">
    <source>
        <dbReference type="Google" id="ProtNLM"/>
    </source>
</evidence>
<comment type="subcellular location">
    <subcellularLocation>
        <location evidence="1">Membrane</location>
        <topology evidence="1">Single-pass type I membrane protein</topology>
    </subcellularLocation>
</comment>
<sequence>MEKKGAYQMMYDGPPGGSGMRMIAPDELHLQGGAAGGDKPSPVCCIFDGVCPRKEPPPGVLVVSPGSRLELTCRGYVKVNGVKVTLTRNIPSTNKSTVQGGNQRVGYSDTEHTTSPQVVQPTPQSKSTTGGESDWEDKEKTLEVQYKDEEREEGSRVTRGIKMRPQWKWNKQPVQSADRDWGDIAFLGDGSSLSLSSVRLTDAGKYTCHHRGEETLAVKVIVADPPETPSIFCYKKSPWSKIRCEWRPQNPVIKHPDCYLFLSKNHPSLRKIEHFHQIQCSYTSQRSLCWCALEQHEDEQRSVHVAFLCVTNFLGNTTSPPIQFTPLDILKPDPPSNVSAHPVQNIEGMIKVTWNLPVTWKKQDNFYEIIYEIRYRPLTSSNEQVNVIRKRHYTITDALLGSEYLIKLRTREEYDGHWSEWTSPISARSWTANVAEDGDLTTTIVDLPYIEDFGSGFPDDNYLDGTTNEICTNSDVSCQQYHVPWISALFIVMSVLLTVYIFRHKSRLMSKLHSLSAITQSDDLSPPPPSIPSAPEGEALVSGSGPQLYKQLPPSDTQQQEENEEEQTEMDRNLLIKRPSDIREFAAGSAQNTLLQPVVWLTIALATAICVVPVLAFRFLKLDLKPQLSDTVRYTQLMRQKRRKPAGRSIGAGWRGTGSVSEGRLGARGGSRRSGYAFSHQEGFGELITSGKNMRLSSLALANFASKHNSSWIETLRKKKNTHTPQAPLGSAAQRPVTCPGWVRLCQILLLFWEAHKKHQSRRKRTQ</sequence>
<evidence type="ECO:0000256" key="4">
    <source>
        <dbReference type="ARBA" id="ARBA00022989"/>
    </source>
</evidence>
<feature type="domain" description="Fibronectin type-III" evidence="12">
    <location>
        <begin position="334"/>
        <end position="434"/>
    </location>
</feature>
<dbReference type="InterPro" id="IPR036116">
    <property type="entry name" value="FN3_sf"/>
</dbReference>
<reference evidence="13 14" key="1">
    <citation type="submission" date="2021-06" db="EMBL/GenBank/DDBJ databases">
        <authorList>
            <person name="Palmer J.M."/>
        </authorList>
    </citation>
    <scope>NUCLEOTIDE SEQUENCE [LARGE SCALE GENOMIC DNA]</scope>
    <source>
        <strain evidence="13 14">MEX-2019</strain>
        <tissue evidence="13">Muscle</tissue>
    </source>
</reference>
<evidence type="ECO:0000256" key="6">
    <source>
        <dbReference type="ARBA" id="ARBA00023170"/>
    </source>
</evidence>
<evidence type="ECO:0000256" key="2">
    <source>
        <dbReference type="ARBA" id="ARBA00022692"/>
    </source>
</evidence>
<evidence type="ECO:0000259" key="11">
    <source>
        <dbReference type="PROSITE" id="PS50835"/>
    </source>
</evidence>
<evidence type="ECO:0000256" key="9">
    <source>
        <dbReference type="SAM" id="MobiDB-lite"/>
    </source>
</evidence>
<feature type="region of interest" description="Disordered" evidence="9">
    <location>
        <begin position="92"/>
        <end position="138"/>
    </location>
</feature>
<dbReference type="Pfam" id="PF00041">
    <property type="entry name" value="fn3"/>
    <property type="match status" value="1"/>
</dbReference>
<dbReference type="GO" id="GO:0016020">
    <property type="term" value="C:membrane"/>
    <property type="evidence" value="ECO:0007669"/>
    <property type="project" value="UniProtKB-SubCell"/>
</dbReference>
<keyword evidence="14" id="KW-1185">Reference proteome</keyword>
<evidence type="ECO:0000256" key="5">
    <source>
        <dbReference type="ARBA" id="ARBA00023136"/>
    </source>
</evidence>
<evidence type="ECO:0000256" key="8">
    <source>
        <dbReference type="ARBA" id="ARBA00023319"/>
    </source>
</evidence>
<keyword evidence="4 10" id="KW-1133">Transmembrane helix</keyword>
<evidence type="ECO:0000256" key="7">
    <source>
        <dbReference type="ARBA" id="ARBA00023180"/>
    </source>
</evidence>
<feature type="domain" description="Ig-like" evidence="11">
    <location>
        <begin position="116"/>
        <end position="208"/>
    </location>
</feature>